<dbReference type="WBParaSite" id="Minc3s00663g15793">
    <property type="protein sequence ID" value="Minc3s00663g15793"/>
    <property type="gene ID" value="Minc3s00663g15793"/>
</dbReference>
<keyword evidence="1 3" id="KW-0863">Zinc-finger</keyword>
<proteinExistence type="predicted"/>
<evidence type="ECO:0000256" key="2">
    <source>
        <dbReference type="ARBA" id="ARBA00022833"/>
    </source>
</evidence>
<feature type="compositionally biased region" description="Basic and acidic residues" evidence="4">
    <location>
        <begin position="48"/>
        <end position="60"/>
    </location>
</feature>
<organism evidence="6 7">
    <name type="scientific">Meloidogyne incognita</name>
    <name type="common">Southern root-knot nematode worm</name>
    <name type="synonym">Oxyuris incognita</name>
    <dbReference type="NCBI Taxonomy" id="6306"/>
    <lineage>
        <taxon>Eukaryota</taxon>
        <taxon>Metazoa</taxon>
        <taxon>Ecdysozoa</taxon>
        <taxon>Nematoda</taxon>
        <taxon>Chromadorea</taxon>
        <taxon>Rhabditida</taxon>
        <taxon>Tylenchina</taxon>
        <taxon>Tylenchomorpha</taxon>
        <taxon>Tylenchoidea</taxon>
        <taxon>Meloidogynidae</taxon>
        <taxon>Meloidogyninae</taxon>
        <taxon>Meloidogyne</taxon>
        <taxon>Meloidogyne incognita group</taxon>
    </lineage>
</organism>
<feature type="region of interest" description="Disordered" evidence="4">
    <location>
        <begin position="48"/>
        <end position="116"/>
    </location>
</feature>
<evidence type="ECO:0000259" key="5">
    <source>
        <dbReference type="PROSITE" id="PS50089"/>
    </source>
</evidence>
<name>A0A914LMK8_MELIC</name>
<dbReference type="AlphaFoldDB" id="A0A914LMK8"/>
<feature type="domain" description="RING-type" evidence="5">
    <location>
        <begin position="234"/>
        <end position="279"/>
    </location>
</feature>
<dbReference type="PROSITE" id="PS50089">
    <property type="entry name" value="ZF_RING_2"/>
    <property type="match status" value="1"/>
</dbReference>
<feature type="region of interest" description="Disordered" evidence="4">
    <location>
        <begin position="136"/>
        <end position="155"/>
    </location>
</feature>
<evidence type="ECO:0000256" key="3">
    <source>
        <dbReference type="PROSITE-ProRule" id="PRU00175"/>
    </source>
</evidence>
<keyword evidence="2" id="KW-0862">Zinc</keyword>
<evidence type="ECO:0000256" key="1">
    <source>
        <dbReference type="ARBA" id="ARBA00022771"/>
    </source>
</evidence>
<keyword evidence="1 3" id="KW-0479">Metal-binding</keyword>
<dbReference type="SUPFAM" id="SSF57850">
    <property type="entry name" value="RING/U-box"/>
    <property type="match status" value="1"/>
</dbReference>
<feature type="compositionally biased region" description="Basic and acidic residues" evidence="4">
    <location>
        <begin position="1"/>
        <end position="21"/>
    </location>
</feature>
<dbReference type="Proteomes" id="UP000887563">
    <property type="component" value="Unplaced"/>
</dbReference>
<evidence type="ECO:0000313" key="6">
    <source>
        <dbReference type="Proteomes" id="UP000887563"/>
    </source>
</evidence>
<keyword evidence="6" id="KW-1185">Reference proteome</keyword>
<evidence type="ECO:0000313" key="7">
    <source>
        <dbReference type="WBParaSite" id="Minc3s00663g15793"/>
    </source>
</evidence>
<feature type="compositionally biased region" description="Acidic residues" evidence="4">
    <location>
        <begin position="142"/>
        <end position="155"/>
    </location>
</feature>
<sequence>MKKNEELKKRRDELIKKRADEQQQQLAQRRNLFEVTLPDEDFWRAMDEAEAERALNREPSSDESDEEALIRVPRRRNNRTPQRTPQQMNQMARNVGGTHPQQQQQQQPPTPRVPSNIRDTLEQQQSLDDARMRVEFSPVSDSSDDESSEDGEDDEAGDAHIIMDAEEAVQHAAQNGLELFPSLASINARPTIQQQQHQQTEDFMTRQRQRELNRNEPFFWIEPMHLTPVDGSQCSICLEEGKLLIYGICGQKSGCIRCVSEWCITSMESNKYPTCPLCNRQTPYFKTVRGEVLTIAIPF</sequence>
<protein>
    <submittedName>
        <fullName evidence="7">RING-type domain-containing protein</fullName>
    </submittedName>
</protein>
<dbReference type="GO" id="GO:0008270">
    <property type="term" value="F:zinc ion binding"/>
    <property type="evidence" value="ECO:0007669"/>
    <property type="project" value="UniProtKB-KW"/>
</dbReference>
<feature type="region of interest" description="Disordered" evidence="4">
    <location>
        <begin position="1"/>
        <end position="25"/>
    </location>
</feature>
<reference evidence="7" key="1">
    <citation type="submission" date="2022-11" db="UniProtKB">
        <authorList>
            <consortium name="WormBaseParasite"/>
        </authorList>
    </citation>
    <scope>IDENTIFICATION</scope>
</reference>
<dbReference type="InterPro" id="IPR001841">
    <property type="entry name" value="Znf_RING"/>
</dbReference>
<accession>A0A914LMK8</accession>
<evidence type="ECO:0000256" key="4">
    <source>
        <dbReference type="SAM" id="MobiDB-lite"/>
    </source>
</evidence>